<dbReference type="RefSeq" id="WP_138728487.1">
    <property type="nucleotide sequence ID" value="NZ_SRMP02000023.1"/>
</dbReference>
<protein>
    <recommendedName>
        <fullName evidence="4">YtxH domain-containing protein</fullName>
    </recommendedName>
</protein>
<dbReference type="EMBL" id="SRMP02000023">
    <property type="protein sequence ID" value="MFN0292441.1"/>
    <property type="molecule type" value="Genomic_DNA"/>
</dbReference>
<keyword evidence="3" id="KW-1185">Reference proteome</keyword>
<evidence type="ECO:0000256" key="1">
    <source>
        <dbReference type="SAM" id="Phobius"/>
    </source>
</evidence>
<evidence type="ECO:0008006" key="4">
    <source>
        <dbReference type="Google" id="ProtNLM"/>
    </source>
</evidence>
<keyword evidence="1" id="KW-0812">Transmembrane</keyword>
<dbReference type="Proteomes" id="UP001517367">
    <property type="component" value="Unassembled WGS sequence"/>
</dbReference>
<feature type="transmembrane region" description="Helical" evidence="1">
    <location>
        <begin position="12"/>
        <end position="32"/>
    </location>
</feature>
<sequence length="101" mass="10924">MREGLFVSRNKTAAVIIIGVAATAGVALVYSAPKTRAICRRLLGNVIKMLKGNTVSCKQQVENKGWENDLANAEKLKGEVKKRKVPAIKVASASTNAWKED</sequence>
<keyword evidence="1" id="KW-1133">Transmembrane helix</keyword>
<evidence type="ECO:0000313" key="3">
    <source>
        <dbReference type="Proteomes" id="UP001517367"/>
    </source>
</evidence>
<organism evidence="2 3">
    <name type="scientific">Pedobacter helvus</name>
    <dbReference type="NCBI Taxonomy" id="2563444"/>
    <lineage>
        <taxon>Bacteria</taxon>
        <taxon>Pseudomonadati</taxon>
        <taxon>Bacteroidota</taxon>
        <taxon>Sphingobacteriia</taxon>
        <taxon>Sphingobacteriales</taxon>
        <taxon>Sphingobacteriaceae</taxon>
        <taxon>Pedobacter</taxon>
    </lineage>
</organism>
<evidence type="ECO:0000313" key="2">
    <source>
        <dbReference type="EMBL" id="MFN0292441.1"/>
    </source>
</evidence>
<gene>
    <name evidence="2" type="ORF">E5L68_013635</name>
</gene>
<accession>A0ABW9JJQ3</accession>
<reference evidence="2 3" key="1">
    <citation type="submission" date="2024-12" db="EMBL/GenBank/DDBJ databases">
        <authorList>
            <person name="Hu S."/>
        </authorList>
    </citation>
    <scope>NUCLEOTIDE SEQUENCE [LARGE SCALE GENOMIC DNA]</scope>
    <source>
        <strain evidence="2 3">P-25</strain>
    </source>
</reference>
<name>A0ABW9JJQ3_9SPHI</name>
<proteinExistence type="predicted"/>
<keyword evidence="1" id="KW-0472">Membrane</keyword>
<comment type="caution">
    <text evidence="2">The sequence shown here is derived from an EMBL/GenBank/DDBJ whole genome shotgun (WGS) entry which is preliminary data.</text>
</comment>